<keyword evidence="12" id="KW-1185">Reference proteome</keyword>
<dbReference type="Pfam" id="PF01618">
    <property type="entry name" value="MotA_ExbB"/>
    <property type="match status" value="1"/>
</dbReference>
<comment type="caution">
    <text evidence="11">The sequence shown here is derived from an EMBL/GenBank/DDBJ whole genome shotgun (WGS) entry which is preliminary data.</text>
</comment>
<dbReference type="PANTHER" id="PTHR30625:SF11">
    <property type="entry name" value="MOTA_TOLQ_EXBB PROTON CHANNEL DOMAIN-CONTAINING PROTEIN"/>
    <property type="match status" value="1"/>
</dbReference>
<feature type="transmembrane region" description="Helical" evidence="8">
    <location>
        <begin position="157"/>
        <end position="181"/>
    </location>
</feature>
<dbReference type="RefSeq" id="WP_315854765.1">
    <property type="nucleotide sequence ID" value="NZ_WTPX01000246.1"/>
</dbReference>
<evidence type="ECO:0000256" key="5">
    <source>
        <dbReference type="ARBA" id="ARBA00023136"/>
    </source>
</evidence>
<dbReference type="EMBL" id="WTPX01000246">
    <property type="protein sequence ID" value="NNJ27973.1"/>
    <property type="molecule type" value="Genomic_DNA"/>
</dbReference>
<evidence type="ECO:0000256" key="4">
    <source>
        <dbReference type="ARBA" id="ARBA00022989"/>
    </source>
</evidence>
<feature type="signal peptide" evidence="9">
    <location>
        <begin position="1"/>
        <end position="22"/>
    </location>
</feature>
<evidence type="ECO:0000313" key="12">
    <source>
        <dbReference type="Proteomes" id="UP000609651"/>
    </source>
</evidence>
<evidence type="ECO:0000256" key="6">
    <source>
        <dbReference type="RuleBase" id="RU004057"/>
    </source>
</evidence>
<evidence type="ECO:0000313" key="11">
    <source>
        <dbReference type="EMBL" id="NNJ27973.1"/>
    </source>
</evidence>
<gene>
    <name evidence="11" type="ORF">LzC2_40840</name>
</gene>
<evidence type="ECO:0000256" key="2">
    <source>
        <dbReference type="ARBA" id="ARBA00022475"/>
    </source>
</evidence>
<name>A0ABX1VIM5_9PLAN</name>
<evidence type="ECO:0000256" key="8">
    <source>
        <dbReference type="SAM" id="Phobius"/>
    </source>
</evidence>
<evidence type="ECO:0000256" key="3">
    <source>
        <dbReference type="ARBA" id="ARBA00022692"/>
    </source>
</evidence>
<keyword evidence="3 8" id="KW-0812">Transmembrane</keyword>
<feature type="domain" description="MotA/TolQ/ExbB proton channel" evidence="10">
    <location>
        <begin position="116"/>
        <end position="237"/>
    </location>
</feature>
<comment type="subcellular location">
    <subcellularLocation>
        <location evidence="1">Cell membrane</location>
        <topology evidence="1">Multi-pass membrane protein</topology>
    </subcellularLocation>
    <subcellularLocation>
        <location evidence="6">Membrane</location>
        <topology evidence="6">Multi-pass membrane protein</topology>
    </subcellularLocation>
</comment>
<sequence>MPLVARLLIACGLLAGAPVLLAQDGGPPVDAGEPAPAGGLFGEPWLLGMSLGELILVATPFLIASLIALWFGVERLVVLRRGRVIPPAFVNRFLSLVESGRITEDEAREICEENGSPVAEVFRHAVKKSGRPSMEVEQAVIDGGARQVSHLRKHLRILNAVATVSPLMGLLGTVIGMIFAFAKISDGDGAMGDADQLAAGIVTALLTTALGLTVAIPSLILYHFLSGRVESLVMTMDELAERLVEAIAREEDDDDPPPPPPRPALPAPPKPRKVVKNAPTRDTARARLPAGTDV</sequence>
<feature type="region of interest" description="Disordered" evidence="7">
    <location>
        <begin position="248"/>
        <end position="294"/>
    </location>
</feature>
<protein>
    <recommendedName>
        <fullName evidence="10">MotA/TolQ/ExbB proton channel domain-containing protein</fullName>
    </recommendedName>
</protein>
<keyword evidence="9" id="KW-0732">Signal</keyword>
<reference evidence="11 12" key="1">
    <citation type="journal article" date="2020" name="Syst. Appl. Microbiol.">
        <title>Alienimonas chondri sp. nov., a novel planctomycete isolated from the biofilm of the red alga Chondrus crispus.</title>
        <authorList>
            <person name="Vitorino I."/>
            <person name="Albuquerque L."/>
            <person name="Wiegand S."/>
            <person name="Kallscheuer N."/>
            <person name="da Costa M.S."/>
            <person name="Lobo-da-Cunha A."/>
            <person name="Jogler C."/>
            <person name="Lage O.M."/>
        </authorList>
    </citation>
    <scope>NUCLEOTIDE SEQUENCE [LARGE SCALE GENOMIC DNA]</scope>
    <source>
        <strain evidence="11 12">LzC2</strain>
    </source>
</reference>
<dbReference type="PANTHER" id="PTHR30625">
    <property type="entry name" value="PROTEIN TOLQ"/>
    <property type="match status" value="1"/>
</dbReference>
<keyword evidence="4 8" id="KW-1133">Transmembrane helix</keyword>
<feature type="transmembrane region" description="Helical" evidence="8">
    <location>
        <begin position="46"/>
        <end position="73"/>
    </location>
</feature>
<keyword evidence="5 8" id="KW-0472">Membrane</keyword>
<organism evidence="11 12">
    <name type="scientific">Alienimonas chondri</name>
    <dbReference type="NCBI Taxonomy" id="2681879"/>
    <lineage>
        <taxon>Bacteria</taxon>
        <taxon>Pseudomonadati</taxon>
        <taxon>Planctomycetota</taxon>
        <taxon>Planctomycetia</taxon>
        <taxon>Planctomycetales</taxon>
        <taxon>Planctomycetaceae</taxon>
        <taxon>Alienimonas</taxon>
    </lineage>
</organism>
<keyword evidence="6" id="KW-0653">Protein transport</keyword>
<dbReference type="Proteomes" id="UP000609651">
    <property type="component" value="Unassembled WGS sequence"/>
</dbReference>
<feature type="transmembrane region" description="Helical" evidence="8">
    <location>
        <begin position="201"/>
        <end position="225"/>
    </location>
</feature>
<evidence type="ECO:0000256" key="7">
    <source>
        <dbReference type="SAM" id="MobiDB-lite"/>
    </source>
</evidence>
<dbReference type="InterPro" id="IPR050790">
    <property type="entry name" value="ExbB/TolQ_transport"/>
</dbReference>
<accession>A0ABX1VIM5</accession>
<dbReference type="InterPro" id="IPR002898">
    <property type="entry name" value="MotA_ExbB_proton_chnl"/>
</dbReference>
<comment type="similarity">
    <text evidence="6">Belongs to the exbB/tolQ family.</text>
</comment>
<feature type="compositionally biased region" description="Pro residues" evidence="7">
    <location>
        <begin position="257"/>
        <end position="269"/>
    </location>
</feature>
<proteinExistence type="inferred from homology"/>
<evidence type="ECO:0000259" key="10">
    <source>
        <dbReference type="Pfam" id="PF01618"/>
    </source>
</evidence>
<evidence type="ECO:0000256" key="9">
    <source>
        <dbReference type="SAM" id="SignalP"/>
    </source>
</evidence>
<keyword evidence="6" id="KW-0813">Transport</keyword>
<evidence type="ECO:0000256" key="1">
    <source>
        <dbReference type="ARBA" id="ARBA00004651"/>
    </source>
</evidence>
<feature type="chain" id="PRO_5047072392" description="MotA/TolQ/ExbB proton channel domain-containing protein" evidence="9">
    <location>
        <begin position="23"/>
        <end position="294"/>
    </location>
</feature>
<keyword evidence="2" id="KW-1003">Cell membrane</keyword>